<dbReference type="OrthoDB" id="5953249at2759"/>
<dbReference type="GO" id="GO:0005634">
    <property type="term" value="C:nucleus"/>
    <property type="evidence" value="ECO:0007669"/>
    <property type="project" value="TreeGrafter"/>
</dbReference>
<dbReference type="InterPro" id="IPR040151">
    <property type="entry name" value="Gfd2/YDR514C-like"/>
</dbReference>
<evidence type="ECO:0000313" key="3">
    <source>
        <dbReference type="Proteomes" id="UP000651452"/>
    </source>
</evidence>
<protein>
    <recommendedName>
        <fullName evidence="1">Gfd2/YDR514C-like C-terminal domain-containing protein</fullName>
    </recommendedName>
</protein>
<gene>
    <name evidence="2" type="ORF">EKO04_010868</name>
</gene>
<feature type="domain" description="Gfd2/YDR514C-like C-terminal" evidence="1">
    <location>
        <begin position="49"/>
        <end position="246"/>
    </location>
</feature>
<reference evidence="2" key="1">
    <citation type="submission" date="2018-12" db="EMBL/GenBank/DDBJ databases">
        <authorList>
            <person name="Syme R.A."/>
            <person name="Farfan-Caceres L."/>
            <person name="Lichtenzveig J."/>
        </authorList>
    </citation>
    <scope>NUCLEOTIDE SEQUENCE</scope>
    <source>
        <strain evidence="2">Al4</strain>
    </source>
</reference>
<sequence length="352" mass="39328">MPPQNRELAALKQFLHSEHLEGRSLRKLEYFSKSTDVLPNVPAWFSNAVFISFDMRWCNELREESSNASPTELGFAVMYGEDVIDFVKDPNSKLEDLFAEIRAFHFQVVERCHMVNSLYGCVDEIEGSFSFGATGFLSEEEAEEVIRTAFTEESYQEAGERRPLILIGQDPHQAIEMVGKKYGIDIKDSDIVDLIQTDSVALGAGVVGDGKIKGLKQLIERFGLGPAELWYMENVGNEVALTLIITLLVSLNQTLHPFATSEGYPPKTVEGRSLEGIIRAAMVRIKRGSKSNWQTTEFCERHEEPGLTATERAPSLASCEGYGSDHLHTHRCLESITNMDCSEGLDVHMEDA</sequence>
<dbReference type="Pfam" id="PF21762">
    <property type="entry name" value="DEDDh_C"/>
    <property type="match status" value="1"/>
</dbReference>
<dbReference type="InterPro" id="IPR048519">
    <property type="entry name" value="Gfd2/YDR514C-like_C"/>
</dbReference>
<name>A0A8H7ISY3_9PLEO</name>
<dbReference type="AlphaFoldDB" id="A0A8H7ISY3"/>
<accession>A0A8H7ISY3</accession>
<dbReference type="Proteomes" id="UP000651452">
    <property type="component" value="Unassembled WGS sequence"/>
</dbReference>
<organism evidence="2 3">
    <name type="scientific">Ascochyta lentis</name>
    <dbReference type="NCBI Taxonomy" id="205686"/>
    <lineage>
        <taxon>Eukaryota</taxon>
        <taxon>Fungi</taxon>
        <taxon>Dikarya</taxon>
        <taxon>Ascomycota</taxon>
        <taxon>Pezizomycotina</taxon>
        <taxon>Dothideomycetes</taxon>
        <taxon>Pleosporomycetidae</taxon>
        <taxon>Pleosporales</taxon>
        <taxon>Pleosporineae</taxon>
        <taxon>Didymellaceae</taxon>
        <taxon>Ascochyta</taxon>
    </lineage>
</organism>
<comment type="caution">
    <text evidence="2">The sequence shown here is derived from an EMBL/GenBank/DDBJ whole genome shotgun (WGS) entry which is preliminary data.</text>
</comment>
<proteinExistence type="predicted"/>
<keyword evidence="3" id="KW-1185">Reference proteome</keyword>
<evidence type="ECO:0000259" key="1">
    <source>
        <dbReference type="Pfam" id="PF21762"/>
    </source>
</evidence>
<reference evidence="2" key="2">
    <citation type="submission" date="2020-09" db="EMBL/GenBank/DDBJ databases">
        <title>Reference genome assembly for Australian Ascochyta lentis isolate Al4.</title>
        <authorList>
            <person name="Lee R.C."/>
            <person name="Farfan-Caceres L.M."/>
            <person name="Debler J.W."/>
            <person name="Williams A.H."/>
            <person name="Henares B.M."/>
        </authorList>
    </citation>
    <scope>NUCLEOTIDE SEQUENCE</scope>
    <source>
        <strain evidence="2">Al4</strain>
    </source>
</reference>
<dbReference type="EMBL" id="RZGK01000021">
    <property type="protein sequence ID" value="KAF9691099.1"/>
    <property type="molecule type" value="Genomic_DNA"/>
</dbReference>
<dbReference type="PANTHER" id="PTHR28083:SF1">
    <property type="entry name" value="GOOD FOR FULL DBP5 ACTIVITY PROTEIN 2"/>
    <property type="match status" value="1"/>
</dbReference>
<dbReference type="PANTHER" id="PTHR28083">
    <property type="entry name" value="GOOD FOR FULL DBP5 ACTIVITY PROTEIN 2"/>
    <property type="match status" value="1"/>
</dbReference>
<evidence type="ECO:0000313" key="2">
    <source>
        <dbReference type="EMBL" id="KAF9691099.1"/>
    </source>
</evidence>